<reference evidence="2 3" key="1">
    <citation type="submission" date="2019-11" db="EMBL/GenBank/DDBJ databases">
        <authorList>
            <person name="Dong K."/>
        </authorList>
    </citation>
    <scope>NUCLEOTIDE SEQUENCE [LARGE SCALE GENOMIC DNA]</scope>
    <source>
        <strain evidence="2 3">NBRC 111993</strain>
    </source>
</reference>
<keyword evidence="3" id="KW-1185">Reference proteome</keyword>
<sequence length="116" mass="12840">MTVSHILQGGILFFAINLTVFCCLLVRRLRKLNDLETGLGGAIAVMTSEISRLEHSIHSAKTEALLATHGLAEEIEKAKKERAYWTLQKQFAESAMSNSGRVRRKKRVISTGTVNA</sequence>
<organism evidence="2 3">
    <name type="scientific">Paracoccus aestuariivivens</name>
    <dbReference type="NCBI Taxonomy" id="1820333"/>
    <lineage>
        <taxon>Bacteria</taxon>
        <taxon>Pseudomonadati</taxon>
        <taxon>Pseudomonadota</taxon>
        <taxon>Alphaproteobacteria</taxon>
        <taxon>Rhodobacterales</taxon>
        <taxon>Paracoccaceae</taxon>
        <taxon>Paracoccus</taxon>
    </lineage>
</organism>
<feature type="transmembrane region" description="Helical" evidence="1">
    <location>
        <begin position="6"/>
        <end position="26"/>
    </location>
</feature>
<gene>
    <name evidence="2" type="ORF">GL286_20175</name>
</gene>
<dbReference type="Proteomes" id="UP000478183">
    <property type="component" value="Unassembled WGS sequence"/>
</dbReference>
<proteinExistence type="predicted"/>
<comment type="caution">
    <text evidence="2">The sequence shown here is derived from an EMBL/GenBank/DDBJ whole genome shotgun (WGS) entry which is preliminary data.</text>
</comment>
<dbReference type="RefSeq" id="WP_155097377.1">
    <property type="nucleotide sequence ID" value="NZ_WMIE01000025.1"/>
</dbReference>
<accession>A0A6L6JFI3</accession>
<dbReference type="OrthoDB" id="7630018at2"/>
<keyword evidence="1" id="KW-1133">Transmembrane helix</keyword>
<dbReference type="EMBL" id="WMIE01000025">
    <property type="protein sequence ID" value="MTH80025.1"/>
    <property type="molecule type" value="Genomic_DNA"/>
</dbReference>
<name>A0A6L6JFI3_9RHOB</name>
<dbReference type="AlphaFoldDB" id="A0A6L6JFI3"/>
<evidence type="ECO:0000313" key="2">
    <source>
        <dbReference type="EMBL" id="MTH80025.1"/>
    </source>
</evidence>
<evidence type="ECO:0000256" key="1">
    <source>
        <dbReference type="SAM" id="Phobius"/>
    </source>
</evidence>
<keyword evidence="1" id="KW-0472">Membrane</keyword>
<evidence type="ECO:0000313" key="3">
    <source>
        <dbReference type="Proteomes" id="UP000478183"/>
    </source>
</evidence>
<protein>
    <submittedName>
        <fullName evidence="2">Uncharacterized protein</fullName>
    </submittedName>
</protein>
<keyword evidence="1" id="KW-0812">Transmembrane</keyword>